<dbReference type="Gene3D" id="2.60.40.770">
    <property type="match status" value="1"/>
</dbReference>
<dbReference type="Proteomes" id="UP000192578">
    <property type="component" value="Unassembled WGS sequence"/>
</dbReference>
<evidence type="ECO:0000256" key="3">
    <source>
        <dbReference type="ARBA" id="ARBA00022525"/>
    </source>
</evidence>
<evidence type="ECO:0000256" key="1">
    <source>
        <dbReference type="ARBA" id="ARBA00004613"/>
    </source>
</evidence>
<keyword evidence="4 6" id="KW-0732">Signal</keyword>
<comment type="similarity">
    <text evidence="2">Belongs to the NPC2 family.</text>
</comment>
<name>A0A1W0WJ51_HYPEX</name>
<dbReference type="InterPro" id="IPR039670">
    <property type="entry name" value="NPC2-like"/>
</dbReference>
<sequence length="149" mass="16104">MWQILTLLTLGMASMSVQGLQMPCHNCDGKSVDTCKTVEIEPCAASPCSLAKGTTVKFSVSFVANKAANNLTADVHAQVFGAWMPFSLPNPDGCQSGIQCPVQAGQTYSYQNQLAILPLYPSMNVVVKWSLKDEDNNEVFCVVMPARIV</sequence>
<dbReference type="GO" id="GO:0032367">
    <property type="term" value="P:intracellular cholesterol transport"/>
    <property type="evidence" value="ECO:0007669"/>
    <property type="project" value="InterPro"/>
</dbReference>
<dbReference type="SUPFAM" id="SSF81296">
    <property type="entry name" value="E set domains"/>
    <property type="match status" value="1"/>
</dbReference>
<dbReference type="FunFam" id="2.60.40.770:FF:000001">
    <property type="entry name" value="NPC intracellular cholesterol transporter 2"/>
    <property type="match status" value="1"/>
</dbReference>
<comment type="subcellular location">
    <subcellularLocation>
        <location evidence="1">Secreted</location>
    </subcellularLocation>
</comment>
<dbReference type="CDD" id="cd00916">
    <property type="entry name" value="Npc2_like"/>
    <property type="match status" value="1"/>
</dbReference>
<dbReference type="AlphaFoldDB" id="A0A1W0WJ51"/>
<organism evidence="8 9">
    <name type="scientific">Hypsibius exemplaris</name>
    <name type="common">Freshwater tardigrade</name>
    <dbReference type="NCBI Taxonomy" id="2072580"/>
    <lineage>
        <taxon>Eukaryota</taxon>
        <taxon>Metazoa</taxon>
        <taxon>Ecdysozoa</taxon>
        <taxon>Tardigrada</taxon>
        <taxon>Eutardigrada</taxon>
        <taxon>Parachela</taxon>
        <taxon>Hypsibioidea</taxon>
        <taxon>Hypsibiidae</taxon>
        <taxon>Hypsibius</taxon>
    </lineage>
</organism>
<feature type="signal peptide" evidence="6">
    <location>
        <begin position="1"/>
        <end position="19"/>
    </location>
</feature>
<evidence type="ECO:0000256" key="2">
    <source>
        <dbReference type="ARBA" id="ARBA00006370"/>
    </source>
</evidence>
<dbReference type="SMART" id="SM00737">
    <property type="entry name" value="ML"/>
    <property type="match status" value="1"/>
</dbReference>
<keyword evidence="3" id="KW-0964">Secreted</keyword>
<dbReference type="InterPro" id="IPR033916">
    <property type="entry name" value="ML_Npc2-like"/>
</dbReference>
<dbReference type="PANTHER" id="PTHR11306:SF68">
    <property type="entry name" value="NPC INTRACELLULAR CHOLESTEROL TRANSPORTER 2"/>
    <property type="match status" value="1"/>
</dbReference>
<evidence type="ECO:0000313" key="8">
    <source>
        <dbReference type="EMBL" id="OQV15250.1"/>
    </source>
</evidence>
<gene>
    <name evidence="8" type="ORF">BV898_10632</name>
</gene>
<proteinExistence type="inferred from homology"/>
<dbReference type="InterPro" id="IPR003172">
    <property type="entry name" value="ML_dom"/>
</dbReference>
<accession>A0A1W0WJ51</accession>
<evidence type="ECO:0000259" key="7">
    <source>
        <dbReference type="SMART" id="SM00737"/>
    </source>
</evidence>
<dbReference type="InterPro" id="IPR014756">
    <property type="entry name" value="Ig_E-set"/>
</dbReference>
<dbReference type="GO" id="GO:0005576">
    <property type="term" value="C:extracellular region"/>
    <property type="evidence" value="ECO:0007669"/>
    <property type="project" value="UniProtKB-SubCell"/>
</dbReference>
<feature type="domain" description="MD-2-related lipid-recognition" evidence="7">
    <location>
        <begin position="24"/>
        <end position="146"/>
    </location>
</feature>
<evidence type="ECO:0000256" key="5">
    <source>
        <dbReference type="ARBA" id="ARBA00023157"/>
    </source>
</evidence>
<evidence type="ECO:0000313" key="9">
    <source>
        <dbReference type="Proteomes" id="UP000192578"/>
    </source>
</evidence>
<dbReference type="Pfam" id="PF02221">
    <property type="entry name" value="E1_DerP2_DerF2"/>
    <property type="match status" value="1"/>
</dbReference>
<keyword evidence="5" id="KW-1015">Disulfide bond</keyword>
<reference evidence="9" key="1">
    <citation type="submission" date="2017-01" db="EMBL/GenBank/DDBJ databases">
        <title>Comparative genomics of anhydrobiosis in the tardigrade Hypsibius dujardini.</title>
        <authorList>
            <person name="Yoshida Y."/>
            <person name="Koutsovoulos G."/>
            <person name="Laetsch D."/>
            <person name="Stevens L."/>
            <person name="Kumar S."/>
            <person name="Horikawa D."/>
            <person name="Ishino K."/>
            <person name="Komine S."/>
            <person name="Tomita M."/>
            <person name="Blaxter M."/>
            <person name="Arakawa K."/>
        </authorList>
    </citation>
    <scope>NUCLEOTIDE SEQUENCE [LARGE SCALE GENOMIC DNA]</scope>
    <source>
        <strain evidence="9">Z151</strain>
    </source>
</reference>
<protein>
    <submittedName>
        <fullName evidence="8">Epididymal secretory protein E1</fullName>
    </submittedName>
</protein>
<comment type="caution">
    <text evidence="8">The sequence shown here is derived from an EMBL/GenBank/DDBJ whole genome shotgun (WGS) entry which is preliminary data.</text>
</comment>
<dbReference type="EMBL" id="MTYJ01000092">
    <property type="protein sequence ID" value="OQV15250.1"/>
    <property type="molecule type" value="Genomic_DNA"/>
</dbReference>
<evidence type="ECO:0000256" key="6">
    <source>
        <dbReference type="SAM" id="SignalP"/>
    </source>
</evidence>
<feature type="chain" id="PRO_5012641889" evidence="6">
    <location>
        <begin position="20"/>
        <end position="149"/>
    </location>
</feature>
<evidence type="ECO:0000256" key="4">
    <source>
        <dbReference type="ARBA" id="ARBA00022729"/>
    </source>
</evidence>
<dbReference type="GO" id="GO:0032934">
    <property type="term" value="F:sterol binding"/>
    <property type="evidence" value="ECO:0007669"/>
    <property type="project" value="InterPro"/>
</dbReference>
<keyword evidence="9" id="KW-1185">Reference proteome</keyword>
<dbReference type="OrthoDB" id="6489092at2759"/>
<dbReference type="PANTHER" id="PTHR11306">
    <property type="entry name" value="NIEMANN PICK TYPE C2 PROTEIN NPC2-RELATED"/>
    <property type="match status" value="1"/>
</dbReference>